<name>A0A8H4UIY7_9HYPO</name>
<protein>
    <recommendedName>
        <fullName evidence="3">Fungal N-terminal domain-containing protein</fullName>
    </recommendedName>
</protein>
<dbReference type="Proteomes" id="UP000635477">
    <property type="component" value="Unassembled WGS sequence"/>
</dbReference>
<comment type="caution">
    <text evidence="1">The sequence shown here is derived from an EMBL/GenBank/DDBJ whole genome shotgun (WGS) entry which is preliminary data.</text>
</comment>
<dbReference type="EMBL" id="JABEYC010000422">
    <property type="protein sequence ID" value="KAF4977688.1"/>
    <property type="molecule type" value="Genomic_DNA"/>
</dbReference>
<keyword evidence="2" id="KW-1185">Reference proteome</keyword>
<proteinExistence type="predicted"/>
<reference evidence="1" key="1">
    <citation type="journal article" date="2020" name="BMC Genomics">
        <title>Correction to: Identification and distribution of gene clusters required for synthesis of sphingolipid metabolism inhibitors in diverse species of the filamentous fungus Fusarium.</title>
        <authorList>
            <person name="Kim H.S."/>
            <person name="Lohmar J.M."/>
            <person name="Busman M."/>
            <person name="Brown D.W."/>
            <person name="Naumann T.A."/>
            <person name="Divon H.H."/>
            <person name="Lysoe E."/>
            <person name="Uhlig S."/>
            <person name="Proctor R.H."/>
        </authorList>
    </citation>
    <scope>NUCLEOTIDE SEQUENCE</scope>
    <source>
        <strain evidence="1">NRRL 22465</strain>
    </source>
</reference>
<dbReference type="AlphaFoldDB" id="A0A8H4UIY7"/>
<reference evidence="1" key="2">
    <citation type="submission" date="2020-05" db="EMBL/GenBank/DDBJ databases">
        <authorList>
            <person name="Kim H.-S."/>
            <person name="Proctor R.H."/>
            <person name="Brown D.W."/>
        </authorList>
    </citation>
    <scope>NUCLEOTIDE SEQUENCE</scope>
    <source>
        <strain evidence="1">NRRL 22465</strain>
    </source>
</reference>
<dbReference type="OrthoDB" id="5069016at2759"/>
<gene>
    <name evidence="1" type="ORF">FZEAL_5829</name>
</gene>
<evidence type="ECO:0000313" key="2">
    <source>
        <dbReference type="Proteomes" id="UP000635477"/>
    </source>
</evidence>
<organism evidence="1 2">
    <name type="scientific">Fusarium zealandicum</name>
    <dbReference type="NCBI Taxonomy" id="1053134"/>
    <lineage>
        <taxon>Eukaryota</taxon>
        <taxon>Fungi</taxon>
        <taxon>Dikarya</taxon>
        <taxon>Ascomycota</taxon>
        <taxon>Pezizomycotina</taxon>
        <taxon>Sordariomycetes</taxon>
        <taxon>Hypocreomycetidae</taxon>
        <taxon>Hypocreales</taxon>
        <taxon>Nectriaceae</taxon>
        <taxon>Fusarium</taxon>
        <taxon>Fusarium staphyleae species complex</taxon>
    </lineage>
</organism>
<evidence type="ECO:0000313" key="1">
    <source>
        <dbReference type="EMBL" id="KAF4977688.1"/>
    </source>
</evidence>
<evidence type="ECO:0008006" key="3">
    <source>
        <dbReference type="Google" id="ProtNLM"/>
    </source>
</evidence>
<sequence>MAEVVGIIAATGQFIQQGPKLYQLVTDLRDKLKDSPAELISWREDIQTLNVLVADLEKYPTLQTESVKITIVKYRATTAALVHILQSLEFSPKAPLTHRTWKAIGGLNREKEISGLFLEIERMKTSLILAINTVSMQVNKQF</sequence>
<accession>A0A8H4UIY7</accession>